<dbReference type="InterPro" id="IPR050090">
    <property type="entry name" value="Tyrosine_recombinase_XerCD"/>
</dbReference>
<dbReference type="CDD" id="cd01184">
    <property type="entry name" value="INT_C_like_1"/>
    <property type="match status" value="1"/>
</dbReference>
<dbReference type="Proteomes" id="UP000198515">
    <property type="component" value="Unassembled WGS sequence"/>
</dbReference>
<evidence type="ECO:0000313" key="6">
    <source>
        <dbReference type="Proteomes" id="UP000198515"/>
    </source>
</evidence>
<organism evidence="5 6">
    <name type="scientific">Kosakonia oryziphila</name>
    <dbReference type="NCBI Taxonomy" id="1005667"/>
    <lineage>
        <taxon>Bacteria</taxon>
        <taxon>Pseudomonadati</taxon>
        <taxon>Pseudomonadota</taxon>
        <taxon>Gammaproteobacteria</taxon>
        <taxon>Enterobacterales</taxon>
        <taxon>Enterobacteriaceae</taxon>
        <taxon>Kosakonia</taxon>
    </lineage>
</organism>
<dbReference type="RefSeq" id="WP_167353603.1">
    <property type="nucleotide sequence ID" value="NZ_FMBC01000051.1"/>
</dbReference>
<protein>
    <submittedName>
        <fullName evidence="5">Phage integrase family protein</fullName>
    </submittedName>
</protein>
<dbReference type="InterPro" id="IPR011010">
    <property type="entry name" value="DNA_brk_join_enz"/>
</dbReference>
<comment type="similarity">
    <text evidence="1">Belongs to the 'phage' integrase family.</text>
</comment>
<dbReference type="PANTHER" id="PTHR30349">
    <property type="entry name" value="PHAGE INTEGRASE-RELATED"/>
    <property type="match status" value="1"/>
</dbReference>
<evidence type="ECO:0000256" key="3">
    <source>
        <dbReference type="ARBA" id="ARBA00023125"/>
    </source>
</evidence>
<dbReference type="GO" id="GO:0015074">
    <property type="term" value="P:DNA integration"/>
    <property type="evidence" value="ECO:0007669"/>
    <property type="project" value="UniProtKB-KW"/>
</dbReference>
<keyword evidence="3" id="KW-0238">DNA-binding</keyword>
<keyword evidence="2" id="KW-0229">DNA integration</keyword>
<evidence type="ECO:0000256" key="4">
    <source>
        <dbReference type="ARBA" id="ARBA00023172"/>
    </source>
</evidence>
<dbReference type="GO" id="GO:0006310">
    <property type="term" value="P:DNA recombination"/>
    <property type="evidence" value="ECO:0007669"/>
    <property type="project" value="UniProtKB-KW"/>
</dbReference>
<sequence>MPSNSIPHYLYKRNHTWWFRKRFVSQGNAIEYRLSLQTASLQRARFLALRLQTLCQQMVASLGAPKKQKNGVMEKSAQEQIKAKLRAKIAEWTAEETEHWFCGSARNEGDLNDYLETLDMVVSDLKERIAYDDKPSLHRTEANTVLDELPHLKATLSEYDYQVIARMVAQAKVKSLQDTRAIILGGDAEWLSASSPATLPPFAADSLDSPTLSELLQTYATENKAKGHSKRTQKKYEWYGALILSSFGDVPVHTISGAMGREFYDNLSKLPMGLQKEVLLASRLSNLIETNTEKSISLVTANAHHGKINQFFEWVVDKKHIPSSPFPSRSIPMPKKNHKDDRASITDAEAKRVFSHTLFTEHQGIKTKLVQHPHHFFLPLICLFTGMRAGEVSQLYIDDIVDVDGVHCFLIDNRREDQWLKTPNAKRFIPVHQELIGLGFLDFIKDLKEKFTDDTRLFHNIPLIQDSYSAKPSEWFIRNFRDALGQPSHVTLHGFRHMFRDKLVNLTDSEERICRLMGHQINSYGNSLLADQRVMQQLVNSIDFSEIISDVRPYTSLGMFHQLKGRA</sequence>
<dbReference type="EMBL" id="FMBC01000051">
    <property type="protein sequence ID" value="SCC63165.1"/>
    <property type="molecule type" value="Genomic_DNA"/>
</dbReference>
<dbReference type="GO" id="GO:0003677">
    <property type="term" value="F:DNA binding"/>
    <property type="evidence" value="ECO:0007669"/>
    <property type="project" value="UniProtKB-KW"/>
</dbReference>
<accession>A0A1C4G5M8</accession>
<proteinExistence type="inferred from homology"/>
<dbReference type="InterPro" id="IPR010998">
    <property type="entry name" value="Integrase_recombinase_N"/>
</dbReference>
<evidence type="ECO:0000256" key="2">
    <source>
        <dbReference type="ARBA" id="ARBA00022908"/>
    </source>
</evidence>
<dbReference type="PANTHER" id="PTHR30349:SF41">
    <property type="entry name" value="INTEGRASE_RECOMBINASE PROTEIN MJ0367-RELATED"/>
    <property type="match status" value="1"/>
</dbReference>
<dbReference type="AlphaFoldDB" id="A0A1C4G5M8"/>
<dbReference type="Gene3D" id="1.10.150.130">
    <property type="match status" value="1"/>
</dbReference>
<name>A0A1C4G5M8_9ENTR</name>
<gene>
    <name evidence="5" type="ORF">GA0061070_105126</name>
</gene>
<evidence type="ECO:0000256" key="1">
    <source>
        <dbReference type="ARBA" id="ARBA00008857"/>
    </source>
</evidence>
<dbReference type="Gene3D" id="1.10.443.10">
    <property type="entry name" value="Intergrase catalytic core"/>
    <property type="match status" value="1"/>
</dbReference>
<dbReference type="InterPro" id="IPR013762">
    <property type="entry name" value="Integrase-like_cat_sf"/>
</dbReference>
<dbReference type="SUPFAM" id="SSF56349">
    <property type="entry name" value="DNA breaking-rejoining enzymes"/>
    <property type="match status" value="1"/>
</dbReference>
<evidence type="ECO:0000313" key="5">
    <source>
        <dbReference type="EMBL" id="SCC63165.1"/>
    </source>
</evidence>
<keyword evidence="6" id="KW-1185">Reference proteome</keyword>
<keyword evidence="4" id="KW-0233">DNA recombination</keyword>
<reference evidence="6" key="1">
    <citation type="submission" date="2016-08" db="EMBL/GenBank/DDBJ databases">
        <authorList>
            <person name="Varghese N."/>
            <person name="Submissions Spin"/>
        </authorList>
    </citation>
    <scope>NUCLEOTIDE SEQUENCE [LARGE SCALE GENOMIC DNA]</scope>
    <source>
        <strain evidence="6">REICA_142</strain>
    </source>
</reference>